<keyword evidence="2" id="KW-1185">Reference proteome</keyword>
<name>A0A1X6NPZ5_PORUM</name>
<dbReference type="Proteomes" id="UP000218209">
    <property type="component" value="Unassembled WGS sequence"/>
</dbReference>
<reference evidence="1 2" key="1">
    <citation type="submission" date="2017-03" db="EMBL/GenBank/DDBJ databases">
        <title>WGS assembly of Porphyra umbilicalis.</title>
        <authorList>
            <person name="Brawley S.H."/>
            <person name="Blouin N.A."/>
            <person name="Ficko-Blean E."/>
            <person name="Wheeler G.L."/>
            <person name="Lohr M."/>
            <person name="Goodson H.V."/>
            <person name="Jenkins J.W."/>
            <person name="Blaby-Haas C.E."/>
            <person name="Helliwell K.E."/>
            <person name="Chan C."/>
            <person name="Marriage T."/>
            <person name="Bhattacharya D."/>
            <person name="Klein A.S."/>
            <person name="Badis Y."/>
            <person name="Brodie J."/>
            <person name="Cao Y."/>
            <person name="Collen J."/>
            <person name="Dittami S.M."/>
            <person name="Gachon C.M."/>
            <person name="Green B.R."/>
            <person name="Karpowicz S."/>
            <person name="Kim J.W."/>
            <person name="Kudahl U."/>
            <person name="Lin S."/>
            <person name="Michel G."/>
            <person name="Mittag M."/>
            <person name="Olson B.J."/>
            <person name="Pangilinan J."/>
            <person name="Peng Y."/>
            <person name="Qiu H."/>
            <person name="Shu S."/>
            <person name="Singer J.T."/>
            <person name="Smith A.G."/>
            <person name="Sprecher B.N."/>
            <person name="Wagner V."/>
            <person name="Wang W."/>
            <person name="Wang Z.-Y."/>
            <person name="Yan J."/>
            <person name="Yarish C."/>
            <person name="Zoeuner-Riek S."/>
            <person name="Zhuang Y."/>
            <person name="Zou Y."/>
            <person name="Lindquist E.A."/>
            <person name="Grimwood J."/>
            <person name="Barry K."/>
            <person name="Rokhsar D.S."/>
            <person name="Schmutz J."/>
            <person name="Stiller J.W."/>
            <person name="Grossman A.R."/>
            <person name="Prochnik S.E."/>
        </authorList>
    </citation>
    <scope>NUCLEOTIDE SEQUENCE [LARGE SCALE GENOMIC DNA]</scope>
    <source>
        <strain evidence="1">4086291</strain>
    </source>
</reference>
<protein>
    <submittedName>
        <fullName evidence="1">Uncharacterized protein</fullName>
    </submittedName>
</protein>
<accession>A0A1X6NPZ5</accession>
<evidence type="ECO:0000313" key="1">
    <source>
        <dbReference type="EMBL" id="OSX70684.1"/>
    </source>
</evidence>
<dbReference type="EMBL" id="KV919223">
    <property type="protein sequence ID" value="OSX70684.1"/>
    <property type="molecule type" value="Genomic_DNA"/>
</dbReference>
<organism evidence="1 2">
    <name type="scientific">Porphyra umbilicalis</name>
    <name type="common">Purple laver</name>
    <name type="synonym">Red alga</name>
    <dbReference type="NCBI Taxonomy" id="2786"/>
    <lineage>
        <taxon>Eukaryota</taxon>
        <taxon>Rhodophyta</taxon>
        <taxon>Bangiophyceae</taxon>
        <taxon>Bangiales</taxon>
        <taxon>Bangiaceae</taxon>
        <taxon>Porphyra</taxon>
    </lineage>
</organism>
<dbReference type="AlphaFoldDB" id="A0A1X6NPZ5"/>
<evidence type="ECO:0000313" key="2">
    <source>
        <dbReference type="Proteomes" id="UP000218209"/>
    </source>
</evidence>
<gene>
    <name evidence="1" type="ORF">BU14_0691s0004</name>
</gene>
<sequence length="182" mass="19833">MTCILPGIENAIYPFGQNQRLCIEKGYPSPKPVPLSAIQAGNRVAWPVGPIGRRVRLFDRPPVEEGSVFLATACVWRVAPPNVAALAAREAESGNAESGQRAVVVSEMPAVEVFGLVYTEGMADADYPFTSCFYESAAYSHFRKRHFADYILPSTMVDASAVDLLGIARRSVVLWDAHFVEG</sequence>
<proteinExistence type="predicted"/>